<dbReference type="Pfam" id="PF22617">
    <property type="entry name" value="HCS_D2"/>
    <property type="match status" value="1"/>
</dbReference>
<evidence type="ECO:0000256" key="8">
    <source>
        <dbReference type="ARBA" id="ARBA00022723"/>
    </source>
</evidence>
<proteinExistence type="inferred from homology"/>
<dbReference type="GO" id="GO:0003852">
    <property type="term" value="F:2-isopropylmalate synthase activity"/>
    <property type="evidence" value="ECO:0007669"/>
    <property type="project" value="UniProtKB-UniRule"/>
</dbReference>
<dbReference type="EC" id="2.3.3.13" evidence="3 11"/>
<feature type="region of interest" description="Regulatory domain" evidence="11">
    <location>
        <begin position="391"/>
        <end position="506"/>
    </location>
</feature>
<comment type="similarity">
    <text evidence="2 11">Belongs to the alpha-IPM synthase/homocitrate synthase family. LeuA type 1 subfamily.</text>
</comment>
<protein>
    <recommendedName>
        <fullName evidence="4 11">2-isopropylmalate synthase</fullName>
        <ecNumber evidence="3 11">2.3.3.13</ecNumber>
    </recommendedName>
    <alternativeName>
        <fullName evidence="11">Alpha-IPM synthase</fullName>
    </alternativeName>
    <alternativeName>
        <fullName evidence="11">Alpha-isopropylmalate synthase</fullName>
    </alternativeName>
</protein>
<accession>A0A7C0Y9B4</accession>
<organism evidence="13">
    <name type="scientific">Desulfofervidus auxilii</name>
    <dbReference type="NCBI Taxonomy" id="1621989"/>
    <lineage>
        <taxon>Bacteria</taxon>
        <taxon>Pseudomonadati</taxon>
        <taxon>Thermodesulfobacteriota</taxon>
        <taxon>Candidatus Desulfofervidia</taxon>
        <taxon>Candidatus Desulfofervidales</taxon>
        <taxon>Candidatus Desulfofervidaceae</taxon>
        <taxon>Candidatus Desulfofervidus</taxon>
    </lineage>
</organism>
<dbReference type="Proteomes" id="UP000886289">
    <property type="component" value="Unassembled WGS sequence"/>
</dbReference>
<dbReference type="PROSITE" id="PS50991">
    <property type="entry name" value="PYR_CT"/>
    <property type="match status" value="1"/>
</dbReference>
<comment type="subunit">
    <text evidence="11">Homodimer.</text>
</comment>
<dbReference type="FunFam" id="3.20.20.70:FF:000010">
    <property type="entry name" value="2-isopropylmalate synthase"/>
    <property type="match status" value="1"/>
</dbReference>
<dbReference type="SMART" id="SM00917">
    <property type="entry name" value="LeuA_dimer"/>
    <property type="match status" value="1"/>
</dbReference>
<dbReference type="SUPFAM" id="SSF110921">
    <property type="entry name" value="2-isopropylmalate synthase LeuA, allosteric (dimerisation) domain"/>
    <property type="match status" value="1"/>
</dbReference>
<sequence length="506" mass="55727">MARRILIFDTTLRDGEQVPGAKLNIDQKLIVAKQLEKLGVDIIEAGFPASSPGDARAVNLVAQKVRKPIIAGLARALKRDIDILWEAIKDAERPRIHVFLAASDIHIEKKLRLDRQRALEMAVEAVKYAKKYCSDVEFSPEDATRADFDYLCQVVEETIKAGATVINIPDTVGYAIPEEFGELIRRLREKVPVTDKIILSVHCHNDLGLATANSIIAIRNGATQVECTINGIGERAGNAALEEIVMILKTRPYYFEVETNIVTQEIIPTSRLVSRMMNLPVQPNKAIVGSNAFAHSSGIHQDGILKDRRTYEIIRPEDVGAQAHLLVLTARSGRRALKQKLTELGYELSDEIFERTYNRFLAVADRKKEITAEDLKSIVEVELSKVPETYSLVKMVVTTQAMSGNDLPLAILTLSKGEENLTQASVGNGPVDAVFKCINQITGLPINLLDYTVEAVTSGAEALGEATVKIEINGQIISGRGTSPDVIEASARAYLNAVNRYFALYK</sequence>
<dbReference type="InterPro" id="IPR036230">
    <property type="entry name" value="LeuA_allosteric_dom_sf"/>
</dbReference>
<feature type="binding site" evidence="11">
    <location>
        <position position="202"/>
    </location>
    <ligand>
        <name>Mn(2+)</name>
        <dbReference type="ChEBI" id="CHEBI:29035"/>
    </ligand>
</feature>
<dbReference type="FunFam" id="3.30.160.270:FF:000003">
    <property type="entry name" value="2-isopropylmalate synthase"/>
    <property type="match status" value="1"/>
</dbReference>
<evidence type="ECO:0000256" key="10">
    <source>
        <dbReference type="ARBA" id="ARBA00023304"/>
    </source>
</evidence>
<dbReference type="Gene3D" id="1.10.238.260">
    <property type="match status" value="1"/>
</dbReference>
<comment type="cofactor">
    <cofactor evidence="11">
        <name>Mn(2+)</name>
        <dbReference type="ChEBI" id="CHEBI:29035"/>
    </cofactor>
</comment>
<dbReference type="InterPro" id="IPR002034">
    <property type="entry name" value="AIPM/Hcit_synth_CS"/>
</dbReference>
<evidence type="ECO:0000313" key="13">
    <source>
        <dbReference type="EMBL" id="HDD43732.1"/>
    </source>
</evidence>
<feature type="binding site" evidence="11">
    <location>
        <position position="238"/>
    </location>
    <ligand>
        <name>Mn(2+)</name>
        <dbReference type="ChEBI" id="CHEBI:29035"/>
    </ligand>
</feature>
<keyword evidence="6 11" id="KW-0028">Amino-acid biosynthesis</keyword>
<evidence type="ECO:0000256" key="1">
    <source>
        <dbReference type="ARBA" id="ARBA00004689"/>
    </source>
</evidence>
<dbReference type="CDD" id="cd07940">
    <property type="entry name" value="DRE_TIM_IPMS"/>
    <property type="match status" value="1"/>
</dbReference>
<evidence type="ECO:0000256" key="11">
    <source>
        <dbReference type="HAMAP-Rule" id="MF_01025"/>
    </source>
</evidence>
<dbReference type="GO" id="GO:0003985">
    <property type="term" value="F:acetyl-CoA C-acetyltransferase activity"/>
    <property type="evidence" value="ECO:0007669"/>
    <property type="project" value="UniProtKB-UniRule"/>
</dbReference>
<evidence type="ECO:0000256" key="9">
    <source>
        <dbReference type="ARBA" id="ARBA00023211"/>
    </source>
</evidence>
<dbReference type="InterPro" id="IPR013709">
    <property type="entry name" value="2-isopropylmalate_synth_dimer"/>
</dbReference>
<dbReference type="HAMAP" id="MF_01025">
    <property type="entry name" value="LeuA_type1"/>
    <property type="match status" value="1"/>
</dbReference>
<dbReference type="InterPro" id="IPR054691">
    <property type="entry name" value="LeuA/HCS_post-cat"/>
</dbReference>
<dbReference type="PROSITE" id="PS00815">
    <property type="entry name" value="AIPM_HOMOCIT_SYNTH_1"/>
    <property type="match status" value="1"/>
</dbReference>
<dbReference type="PROSITE" id="PS00816">
    <property type="entry name" value="AIPM_HOMOCIT_SYNTH_2"/>
    <property type="match status" value="1"/>
</dbReference>
<keyword evidence="13" id="KW-0012">Acyltransferase</keyword>
<dbReference type="NCBIfam" id="TIGR00973">
    <property type="entry name" value="leuA_bact"/>
    <property type="match status" value="1"/>
</dbReference>
<dbReference type="GO" id="GO:0030145">
    <property type="term" value="F:manganese ion binding"/>
    <property type="evidence" value="ECO:0007669"/>
    <property type="project" value="UniProtKB-UniRule"/>
</dbReference>
<keyword evidence="5 11" id="KW-0432">Leucine biosynthesis</keyword>
<comment type="catalytic activity">
    <reaction evidence="11">
        <text>3-methyl-2-oxobutanoate + acetyl-CoA + H2O = (2S)-2-isopropylmalate + CoA + H(+)</text>
        <dbReference type="Rhea" id="RHEA:21524"/>
        <dbReference type="ChEBI" id="CHEBI:1178"/>
        <dbReference type="ChEBI" id="CHEBI:11851"/>
        <dbReference type="ChEBI" id="CHEBI:15377"/>
        <dbReference type="ChEBI" id="CHEBI:15378"/>
        <dbReference type="ChEBI" id="CHEBI:57287"/>
        <dbReference type="ChEBI" id="CHEBI:57288"/>
        <dbReference type="EC" id="2.3.3.13"/>
    </reaction>
</comment>
<evidence type="ECO:0000256" key="6">
    <source>
        <dbReference type="ARBA" id="ARBA00022605"/>
    </source>
</evidence>
<evidence type="ECO:0000256" key="7">
    <source>
        <dbReference type="ARBA" id="ARBA00022679"/>
    </source>
</evidence>
<keyword evidence="9 11" id="KW-0464">Manganese</keyword>
<comment type="function">
    <text evidence="11">Catalyzes the condensation of the acetyl group of acetyl-CoA with 3-methyl-2-oxobutanoate (2-ketoisovalerate) to form 3-carboxy-3-hydroxy-4-methylpentanoate (2-isopropylmalate).</text>
</comment>
<dbReference type="Pfam" id="PF08502">
    <property type="entry name" value="LeuA_dimer"/>
    <property type="match status" value="1"/>
</dbReference>
<evidence type="ECO:0000256" key="5">
    <source>
        <dbReference type="ARBA" id="ARBA00022430"/>
    </source>
</evidence>
<feature type="binding site" evidence="11">
    <location>
        <position position="204"/>
    </location>
    <ligand>
        <name>Mn(2+)</name>
        <dbReference type="ChEBI" id="CHEBI:29035"/>
    </ligand>
</feature>
<dbReference type="InterPro" id="IPR000891">
    <property type="entry name" value="PYR_CT"/>
</dbReference>
<feature type="domain" description="Pyruvate carboxyltransferase" evidence="12">
    <location>
        <begin position="5"/>
        <end position="267"/>
    </location>
</feature>
<reference evidence="13" key="1">
    <citation type="journal article" date="2020" name="mSystems">
        <title>Genome- and Community-Level Interaction Insights into Carbon Utilization and Element Cycling Functions of Hydrothermarchaeota in Hydrothermal Sediment.</title>
        <authorList>
            <person name="Zhou Z."/>
            <person name="Liu Y."/>
            <person name="Xu W."/>
            <person name="Pan J."/>
            <person name="Luo Z.H."/>
            <person name="Li M."/>
        </authorList>
    </citation>
    <scope>NUCLEOTIDE SEQUENCE [LARGE SCALE GENOMIC DNA]</scope>
    <source>
        <strain evidence="13">HyVt-233</strain>
    </source>
</reference>
<comment type="caution">
    <text evidence="13">The sequence shown here is derived from an EMBL/GenBank/DDBJ whole genome shotgun (WGS) entry which is preliminary data.</text>
</comment>
<dbReference type="FunFam" id="1.10.238.260:FF:000001">
    <property type="entry name" value="2-isopropylmalate synthase"/>
    <property type="match status" value="1"/>
</dbReference>
<keyword evidence="7 11" id="KW-0808">Transferase</keyword>
<dbReference type="UniPathway" id="UPA00048">
    <property type="reaction ID" value="UER00070"/>
</dbReference>
<name>A0A7C0Y9B4_DESA2</name>
<dbReference type="EMBL" id="DRBS01000098">
    <property type="protein sequence ID" value="HDD43732.1"/>
    <property type="molecule type" value="Genomic_DNA"/>
</dbReference>
<dbReference type="GO" id="GO:0009098">
    <property type="term" value="P:L-leucine biosynthetic process"/>
    <property type="evidence" value="ECO:0007669"/>
    <property type="project" value="UniProtKB-UniRule"/>
</dbReference>
<feature type="binding site" evidence="11">
    <location>
        <position position="14"/>
    </location>
    <ligand>
        <name>Mn(2+)</name>
        <dbReference type="ChEBI" id="CHEBI:29035"/>
    </ligand>
</feature>
<evidence type="ECO:0000256" key="4">
    <source>
        <dbReference type="ARBA" id="ARBA00018198"/>
    </source>
</evidence>
<gene>
    <name evidence="11" type="primary">leuA</name>
    <name evidence="13" type="ORF">ENG63_02580</name>
</gene>
<dbReference type="SUPFAM" id="SSF51569">
    <property type="entry name" value="Aldolase"/>
    <property type="match status" value="1"/>
</dbReference>
<dbReference type="InterPro" id="IPR050073">
    <property type="entry name" value="2-IPM_HCS-like"/>
</dbReference>
<dbReference type="PANTHER" id="PTHR10277">
    <property type="entry name" value="HOMOCITRATE SYNTHASE-RELATED"/>
    <property type="match status" value="1"/>
</dbReference>
<dbReference type="Gene3D" id="3.30.160.270">
    <property type="match status" value="1"/>
</dbReference>
<dbReference type="InterPro" id="IPR013785">
    <property type="entry name" value="Aldolase_TIM"/>
</dbReference>
<dbReference type="Pfam" id="PF00682">
    <property type="entry name" value="HMGL-like"/>
    <property type="match status" value="1"/>
</dbReference>
<dbReference type="AlphaFoldDB" id="A0A7C0Y9B4"/>
<keyword evidence="10 11" id="KW-0100">Branched-chain amino acid biosynthesis</keyword>
<dbReference type="GO" id="GO:0005737">
    <property type="term" value="C:cytoplasm"/>
    <property type="evidence" value="ECO:0007669"/>
    <property type="project" value="UniProtKB-UniRule"/>
</dbReference>
<evidence type="ECO:0000256" key="2">
    <source>
        <dbReference type="ARBA" id="ARBA00009396"/>
    </source>
</evidence>
<keyword evidence="8 11" id="KW-0479">Metal-binding</keyword>
<keyword evidence="11" id="KW-0963">Cytoplasm</keyword>
<dbReference type="InterPro" id="IPR005671">
    <property type="entry name" value="LeuA_bact_synth"/>
</dbReference>
<dbReference type="Gene3D" id="3.20.20.70">
    <property type="entry name" value="Aldolase class I"/>
    <property type="match status" value="1"/>
</dbReference>
<dbReference type="NCBIfam" id="NF002086">
    <property type="entry name" value="PRK00915.1-3"/>
    <property type="match status" value="1"/>
</dbReference>
<evidence type="ECO:0000256" key="3">
    <source>
        <dbReference type="ARBA" id="ARBA00012973"/>
    </source>
</evidence>
<evidence type="ECO:0000259" key="12">
    <source>
        <dbReference type="PROSITE" id="PS50991"/>
    </source>
</evidence>
<dbReference type="PANTHER" id="PTHR10277:SF9">
    <property type="entry name" value="2-ISOPROPYLMALATE SYNTHASE 1, CHLOROPLASTIC-RELATED"/>
    <property type="match status" value="1"/>
</dbReference>
<comment type="pathway">
    <text evidence="1 11">Amino-acid biosynthesis; L-leucine biosynthesis; L-leucine from 3-methyl-2-oxobutanoate: step 1/4.</text>
</comment>